<evidence type="ECO:0000313" key="2">
    <source>
        <dbReference type="Proteomes" id="UP001054837"/>
    </source>
</evidence>
<keyword evidence="2" id="KW-1185">Reference proteome</keyword>
<dbReference type="EMBL" id="BPLQ01003809">
    <property type="protein sequence ID" value="GIY03398.1"/>
    <property type="molecule type" value="Genomic_DNA"/>
</dbReference>
<organism evidence="1 2">
    <name type="scientific">Caerostris darwini</name>
    <dbReference type="NCBI Taxonomy" id="1538125"/>
    <lineage>
        <taxon>Eukaryota</taxon>
        <taxon>Metazoa</taxon>
        <taxon>Ecdysozoa</taxon>
        <taxon>Arthropoda</taxon>
        <taxon>Chelicerata</taxon>
        <taxon>Arachnida</taxon>
        <taxon>Araneae</taxon>
        <taxon>Araneomorphae</taxon>
        <taxon>Entelegynae</taxon>
        <taxon>Araneoidea</taxon>
        <taxon>Araneidae</taxon>
        <taxon>Caerostris</taxon>
    </lineage>
</organism>
<evidence type="ECO:0000313" key="1">
    <source>
        <dbReference type="EMBL" id="GIY03398.1"/>
    </source>
</evidence>
<dbReference type="Proteomes" id="UP001054837">
    <property type="component" value="Unassembled WGS sequence"/>
</dbReference>
<accession>A0AAV4Q0D0</accession>
<protein>
    <recommendedName>
        <fullName evidence="3">Ycf1</fullName>
    </recommendedName>
</protein>
<dbReference type="AlphaFoldDB" id="A0AAV4Q0D0"/>
<name>A0AAV4Q0D0_9ARAC</name>
<comment type="caution">
    <text evidence="1">The sequence shown here is derived from an EMBL/GenBank/DDBJ whole genome shotgun (WGS) entry which is preliminary data.</text>
</comment>
<sequence>MREISGQAVRENSPQLGFQENPKDMLCFQTKMVDLEGCNKSPKDLEEFAYQNEFKSKTFEKRRAKSSLIFRKVSKYNFMFTNNDLVR</sequence>
<gene>
    <name evidence="1" type="ORF">CDAR_266451</name>
</gene>
<evidence type="ECO:0008006" key="3">
    <source>
        <dbReference type="Google" id="ProtNLM"/>
    </source>
</evidence>
<reference evidence="1 2" key="1">
    <citation type="submission" date="2021-06" db="EMBL/GenBank/DDBJ databases">
        <title>Caerostris darwini draft genome.</title>
        <authorList>
            <person name="Kono N."/>
            <person name="Arakawa K."/>
        </authorList>
    </citation>
    <scope>NUCLEOTIDE SEQUENCE [LARGE SCALE GENOMIC DNA]</scope>
</reference>
<proteinExistence type="predicted"/>